<dbReference type="STRING" id="1047168.A0A0F4GP10"/>
<keyword evidence="3" id="KW-0812">Transmembrane</keyword>
<organism evidence="4 5">
    <name type="scientific">Zymoseptoria brevis</name>
    <dbReference type="NCBI Taxonomy" id="1047168"/>
    <lineage>
        <taxon>Eukaryota</taxon>
        <taxon>Fungi</taxon>
        <taxon>Dikarya</taxon>
        <taxon>Ascomycota</taxon>
        <taxon>Pezizomycotina</taxon>
        <taxon>Dothideomycetes</taxon>
        <taxon>Dothideomycetidae</taxon>
        <taxon>Mycosphaerellales</taxon>
        <taxon>Mycosphaerellaceae</taxon>
        <taxon>Zymoseptoria</taxon>
    </lineage>
</organism>
<protein>
    <submittedName>
        <fullName evidence="4">Uncharacterized protein</fullName>
    </submittedName>
</protein>
<comment type="caution">
    <text evidence="4">The sequence shown here is derived from an EMBL/GenBank/DDBJ whole genome shotgun (WGS) entry which is preliminary data.</text>
</comment>
<dbReference type="InterPro" id="IPR021765">
    <property type="entry name" value="UstYa-like"/>
</dbReference>
<evidence type="ECO:0000256" key="2">
    <source>
        <dbReference type="SAM" id="MobiDB-lite"/>
    </source>
</evidence>
<feature type="region of interest" description="Disordered" evidence="2">
    <location>
        <begin position="1"/>
        <end position="21"/>
    </location>
</feature>
<evidence type="ECO:0000313" key="4">
    <source>
        <dbReference type="EMBL" id="KJX97920.1"/>
    </source>
</evidence>
<dbReference type="GO" id="GO:0043386">
    <property type="term" value="P:mycotoxin biosynthetic process"/>
    <property type="evidence" value="ECO:0007669"/>
    <property type="project" value="InterPro"/>
</dbReference>
<accession>A0A0F4GP10</accession>
<feature type="region of interest" description="Disordered" evidence="2">
    <location>
        <begin position="251"/>
        <end position="280"/>
    </location>
</feature>
<comment type="similarity">
    <text evidence="1">Belongs to the ustYa family.</text>
</comment>
<feature type="transmembrane region" description="Helical" evidence="3">
    <location>
        <begin position="38"/>
        <end position="56"/>
    </location>
</feature>
<keyword evidence="3" id="KW-1133">Transmembrane helix</keyword>
<dbReference type="PANTHER" id="PTHR33365">
    <property type="entry name" value="YALI0B05434P"/>
    <property type="match status" value="1"/>
</dbReference>
<dbReference type="Proteomes" id="UP000033647">
    <property type="component" value="Unassembled WGS sequence"/>
</dbReference>
<evidence type="ECO:0000256" key="3">
    <source>
        <dbReference type="SAM" id="Phobius"/>
    </source>
</evidence>
<keyword evidence="3" id="KW-0472">Membrane</keyword>
<dbReference type="AlphaFoldDB" id="A0A0F4GP10"/>
<keyword evidence="5" id="KW-1185">Reference proteome</keyword>
<evidence type="ECO:0000313" key="5">
    <source>
        <dbReference type="Proteomes" id="UP000033647"/>
    </source>
</evidence>
<dbReference type="Pfam" id="PF11807">
    <property type="entry name" value="UstYa"/>
    <property type="match status" value="1"/>
</dbReference>
<reference evidence="4 5" key="1">
    <citation type="submission" date="2015-03" db="EMBL/GenBank/DDBJ databases">
        <title>RNA-seq based gene annotation and comparative genomics of four Zymoseptoria species reveal species-specific pathogenicity related genes and transposable element activity.</title>
        <authorList>
            <person name="Grandaubert J."/>
            <person name="Bhattacharyya A."/>
            <person name="Stukenbrock E.H."/>
        </authorList>
    </citation>
    <scope>NUCLEOTIDE SEQUENCE [LARGE SCALE GENOMIC DNA]</scope>
    <source>
        <strain evidence="4 5">Zb18110</strain>
    </source>
</reference>
<sequence>MPTYQKVSSSDSSDGEEGERQVHAPYRNRHCNSGPCHWIVWLLLLVITNVVTFLWATRWSWTERDHLNAITQWSPLHSSLPYHLHTETLDTMSNTDSPSPWRQEPSLEVDKLWEDHWDSNPMLMPVKDVVKIGHDPDYVVRWPSPDGTETTIVSNHAHHLLHCLDELRKSVWASHYWPDGNLNPFHRNHQAHCVDLLRQDLMCRAPRNVVSWIWMESEPAPQPNFNVSMKCANDGWDDMWSWWEERQLTKKQLDTEEPAKPVGVKEWPTSSAQKKENEALKELCSQPGVKCTQAGEPVDFSGH</sequence>
<name>A0A0F4GP10_9PEZI</name>
<dbReference type="EMBL" id="LAFY01000444">
    <property type="protein sequence ID" value="KJX97920.1"/>
    <property type="molecule type" value="Genomic_DNA"/>
</dbReference>
<dbReference type="OrthoDB" id="3687641at2759"/>
<proteinExistence type="inferred from homology"/>
<gene>
    <name evidence="4" type="ORF">TI39_contig452g00001</name>
</gene>
<evidence type="ECO:0000256" key="1">
    <source>
        <dbReference type="ARBA" id="ARBA00035112"/>
    </source>
</evidence>
<dbReference type="PANTHER" id="PTHR33365:SF14">
    <property type="entry name" value="TAT PATHWAY SIGNAL SEQUENCE"/>
    <property type="match status" value="1"/>
</dbReference>